<name>A0A0L8VFF8_9BACT</name>
<organism evidence="2 3">
    <name type="scientific">Sunxiuqinia dokdonensis</name>
    <dbReference type="NCBI Taxonomy" id="1409788"/>
    <lineage>
        <taxon>Bacteria</taxon>
        <taxon>Pseudomonadati</taxon>
        <taxon>Bacteroidota</taxon>
        <taxon>Bacteroidia</taxon>
        <taxon>Marinilabiliales</taxon>
        <taxon>Prolixibacteraceae</taxon>
        <taxon>Sunxiuqinia</taxon>
    </lineage>
</organism>
<evidence type="ECO:0000313" key="2">
    <source>
        <dbReference type="EMBL" id="KOH46922.1"/>
    </source>
</evidence>
<dbReference type="STRING" id="1409788.NC99_03220"/>
<keyword evidence="3" id="KW-1185">Reference proteome</keyword>
<comment type="caution">
    <text evidence="2">The sequence shown here is derived from an EMBL/GenBank/DDBJ whole genome shotgun (WGS) entry which is preliminary data.</text>
</comment>
<sequence length="301" mass="35108">MPVYERKDYFKNALESALNQTVKCKVIVIDNCSSHDYFKQICKEKGVTYYRNDRNIGLAPNFARGFELAKTKYVMNLQDDDLLAPDYVEAFANAVEKHPDLDIFFTDFSRLTSKGKLPHHHTLPFGYMKNGDRVIEYGIRYKLGFPYISSAIKRKNVNGFDKYDGGGSYDWAWLYSNADQFSFYGDPRQLYSFREHELQHTKKNAVNYNLSTPYIYEAILKEKATNPELKKLAAKRAFWELIHLKSVADKEAIAGFLEKDNIYSKYLKDKLQNDLKIKTIFFIPKASIDFFYRSMKKVALL</sequence>
<evidence type="ECO:0000259" key="1">
    <source>
        <dbReference type="Pfam" id="PF00535"/>
    </source>
</evidence>
<proteinExistence type="predicted"/>
<dbReference type="AlphaFoldDB" id="A0A0L8VFF8"/>
<feature type="domain" description="Glycosyltransferase 2-like" evidence="1">
    <location>
        <begin position="1"/>
        <end position="141"/>
    </location>
</feature>
<dbReference type="SUPFAM" id="SSF53448">
    <property type="entry name" value="Nucleotide-diphospho-sugar transferases"/>
    <property type="match status" value="1"/>
</dbReference>
<accession>A0A0L8VFF8</accession>
<dbReference type="Proteomes" id="UP000036958">
    <property type="component" value="Unassembled WGS sequence"/>
</dbReference>
<evidence type="ECO:0000313" key="3">
    <source>
        <dbReference type="Proteomes" id="UP000036958"/>
    </source>
</evidence>
<dbReference type="PANTHER" id="PTHR22916:SF3">
    <property type="entry name" value="UDP-GLCNAC:BETAGAL BETA-1,3-N-ACETYLGLUCOSAMINYLTRANSFERASE-LIKE PROTEIN 1"/>
    <property type="match status" value="1"/>
</dbReference>
<dbReference type="Gene3D" id="3.90.550.10">
    <property type="entry name" value="Spore Coat Polysaccharide Biosynthesis Protein SpsA, Chain A"/>
    <property type="match status" value="1"/>
</dbReference>
<dbReference type="InterPro" id="IPR001173">
    <property type="entry name" value="Glyco_trans_2-like"/>
</dbReference>
<reference evidence="3" key="1">
    <citation type="submission" date="2015-07" db="EMBL/GenBank/DDBJ databases">
        <title>Genome sequencing of Sunxiuqinia dokdonensis strain SK.</title>
        <authorList>
            <person name="Ahn S."/>
            <person name="Kim B.-C."/>
        </authorList>
    </citation>
    <scope>NUCLEOTIDE SEQUENCE [LARGE SCALE GENOMIC DNA]</scope>
    <source>
        <strain evidence="3">SK</strain>
    </source>
</reference>
<dbReference type="PANTHER" id="PTHR22916">
    <property type="entry name" value="GLYCOSYLTRANSFERASE"/>
    <property type="match status" value="1"/>
</dbReference>
<dbReference type="InterPro" id="IPR029044">
    <property type="entry name" value="Nucleotide-diphossugar_trans"/>
</dbReference>
<dbReference type="Pfam" id="PF00535">
    <property type="entry name" value="Glycos_transf_2"/>
    <property type="match status" value="1"/>
</dbReference>
<protein>
    <recommendedName>
        <fullName evidence="1">Glycosyltransferase 2-like domain-containing protein</fullName>
    </recommendedName>
</protein>
<dbReference type="CDD" id="cd00761">
    <property type="entry name" value="Glyco_tranf_GTA_type"/>
    <property type="match status" value="1"/>
</dbReference>
<gene>
    <name evidence="2" type="ORF">NC99_03220</name>
</gene>
<dbReference type="GO" id="GO:0016758">
    <property type="term" value="F:hexosyltransferase activity"/>
    <property type="evidence" value="ECO:0007669"/>
    <property type="project" value="UniProtKB-ARBA"/>
</dbReference>
<dbReference type="EMBL" id="LGIA01000014">
    <property type="protein sequence ID" value="KOH46922.1"/>
    <property type="molecule type" value="Genomic_DNA"/>
</dbReference>